<evidence type="ECO:0000313" key="2">
    <source>
        <dbReference type="Proteomes" id="UP000236664"/>
    </source>
</evidence>
<organism evidence="1 2">
    <name type="scientific">Gibberella nygamai</name>
    <name type="common">Bean root rot disease fungus</name>
    <name type="synonym">Fusarium nygamai</name>
    <dbReference type="NCBI Taxonomy" id="42673"/>
    <lineage>
        <taxon>Eukaryota</taxon>
        <taxon>Fungi</taxon>
        <taxon>Dikarya</taxon>
        <taxon>Ascomycota</taxon>
        <taxon>Pezizomycotina</taxon>
        <taxon>Sordariomycetes</taxon>
        <taxon>Hypocreomycetidae</taxon>
        <taxon>Hypocreales</taxon>
        <taxon>Nectriaceae</taxon>
        <taxon>Fusarium</taxon>
        <taxon>Fusarium fujikuroi species complex</taxon>
    </lineage>
</organism>
<sequence length="68" mass="8184">MAILSDYLPLRRPPTCTWDVEVVKWEFASELIRTYDHVYDRIAQKLEFHKFPEYLKVGIKDQNTIVEK</sequence>
<dbReference type="AlphaFoldDB" id="A0A2K0WDQ2"/>
<proteinExistence type="predicted"/>
<dbReference type="Proteomes" id="UP000236664">
    <property type="component" value="Unassembled WGS sequence"/>
</dbReference>
<protein>
    <submittedName>
        <fullName evidence="1">Uncharacterized protein</fullName>
    </submittedName>
</protein>
<keyword evidence="2" id="KW-1185">Reference proteome</keyword>
<gene>
    <name evidence="1" type="ORF">FNYG_06003</name>
</gene>
<accession>A0A2K0WDQ2</accession>
<comment type="caution">
    <text evidence="1">The sequence shown here is derived from an EMBL/GenBank/DDBJ whole genome shotgun (WGS) entry which is preliminary data.</text>
</comment>
<dbReference type="OrthoDB" id="5282002at2759"/>
<evidence type="ECO:0000313" key="1">
    <source>
        <dbReference type="EMBL" id="PNP80404.1"/>
    </source>
</evidence>
<reference evidence="1 2" key="1">
    <citation type="submission" date="2017-06" db="EMBL/GenBank/DDBJ databases">
        <title>Genome of Fusarium nygamai isolate CS10214.</title>
        <authorList>
            <person name="Gardiner D.M."/>
            <person name="Obanor F."/>
            <person name="Kazan K."/>
        </authorList>
    </citation>
    <scope>NUCLEOTIDE SEQUENCE [LARGE SCALE GENOMIC DNA]</scope>
    <source>
        <strain evidence="1 2">CS10214</strain>
    </source>
</reference>
<name>A0A2K0WDQ2_GIBNY</name>
<dbReference type="STRING" id="42673.A0A2K0WDQ2"/>
<dbReference type="EMBL" id="MTQA01000077">
    <property type="protein sequence ID" value="PNP80404.1"/>
    <property type="molecule type" value="Genomic_DNA"/>
</dbReference>